<dbReference type="PANTHER" id="PTHR43102">
    <property type="entry name" value="SLR1143 PROTEIN"/>
    <property type="match status" value="1"/>
</dbReference>
<dbReference type="SUPFAM" id="SSF55781">
    <property type="entry name" value="GAF domain-like"/>
    <property type="match status" value="1"/>
</dbReference>
<protein>
    <submittedName>
        <fullName evidence="2">GAF domain-containing protein</fullName>
    </submittedName>
</protein>
<name>A0ABX1CNN7_9SPHN</name>
<dbReference type="InterPro" id="IPR003018">
    <property type="entry name" value="GAF"/>
</dbReference>
<dbReference type="InterPro" id="IPR029016">
    <property type="entry name" value="GAF-like_dom_sf"/>
</dbReference>
<dbReference type="Gene3D" id="3.30.450.40">
    <property type="match status" value="1"/>
</dbReference>
<feature type="domain" description="GAF" evidence="1">
    <location>
        <begin position="25"/>
        <end position="150"/>
    </location>
</feature>
<dbReference type="RefSeq" id="WP_168135123.1">
    <property type="nucleotide sequence ID" value="NZ_JAAVJH010000008.1"/>
</dbReference>
<evidence type="ECO:0000313" key="2">
    <source>
        <dbReference type="EMBL" id="NJR79566.1"/>
    </source>
</evidence>
<dbReference type="EMBL" id="JAAVJH010000008">
    <property type="protein sequence ID" value="NJR79566.1"/>
    <property type="molecule type" value="Genomic_DNA"/>
</dbReference>
<proteinExistence type="predicted"/>
<keyword evidence="3" id="KW-1185">Reference proteome</keyword>
<accession>A0ABX1CNN7</accession>
<dbReference type="Proteomes" id="UP000732399">
    <property type="component" value="Unassembled WGS sequence"/>
</dbReference>
<organism evidence="2 3">
    <name type="scientific">Sphingomonas corticis</name>
    <dbReference type="NCBI Taxonomy" id="2722791"/>
    <lineage>
        <taxon>Bacteria</taxon>
        <taxon>Pseudomonadati</taxon>
        <taxon>Pseudomonadota</taxon>
        <taxon>Alphaproteobacteria</taxon>
        <taxon>Sphingomonadales</taxon>
        <taxon>Sphingomonadaceae</taxon>
        <taxon>Sphingomonas</taxon>
    </lineage>
</organism>
<sequence>MPHDEPARQREVDGLAPPGYRAAELDRIAAAAADLIGTPIGLVTLIDRDRLTAPGWHGIAFDGLARTQSVCSHGILTPDELLCVPDLQADARFAGLRIAQGTNALRFYAGAPLVTPGGRAFGMLCVFDNAPRPRPDADRCEALRRLAAAAVARMERAAAA</sequence>
<gene>
    <name evidence="2" type="ORF">HBH26_13345</name>
</gene>
<reference evidence="2 3" key="1">
    <citation type="submission" date="2020-03" db="EMBL/GenBank/DDBJ databases">
        <authorList>
            <person name="Wang L."/>
            <person name="He N."/>
            <person name="Li Y."/>
            <person name="Fang Y."/>
            <person name="Zhang F."/>
        </authorList>
    </citation>
    <scope>NUCLEOTIDE SEQUENCE [LARGE SCALE GENOMIC DNA]</scope>
    <source>
        <strain evidence="2 3">36D10-4-7</strain>
    </source>
</reference>
<comment type="caution">
    <text evidence="2">The sequence shown here is derived from an EMBL/GenBank/DDBJ whole genome shotgun (WGS) entry which is preliminary data.</text>
</comment>
<evidence type="ECO:0000259" key="1">
    <source>
        <dbReference type="Pfam" id="PF01590"/>
    </source>
</evidence>
<evidence type="ECO:0000313" key="3">
    <source>
        <dbReference type="Proteomes" id="UP000732399"/>
    </source>
</evidence>
<dbReference type="Pfam" id="PF01590">
    <property type="entry name" value="GAF"/>
    <property type="match status" value="1"/>
</dbReference>
<dbReference type="PANTHER" id="PTHR43102:SF2">
    <property type="entry name" value="GAF DOMAIN-CONTAINING PROTEIN"/>
    <property type="match status" value="1"/>
</dbReference>